<feature type="signal peptide" evidence="1">
    <location>
        <begin position="1"/>
        <end position="24"/>
    </location>
</feature>
<reference evidence="2 3" key="1">
    <citation type="submission" date="2015-12" db="EMBL/GenBank/DDBJ databases">
        <title>The genome of Folsomia candida.</title>
        <authorList>
            <person name="Faddeeva A."/>
            <person name="Derks M.F."/>
            <person name="Anvar Y."/>
            <person name="Smit S."/>
            <person name="Van Straalen N."/>
            <person name="Roelofs D."/>
        </authorList>
    </citation>
    <scope>NUCLEOTIDE SEQUENCE [LARGE SCALE GENOMIC DNA]</scope>
    <source>
        <strain evidence="2 3">VU population</strain>
        <tissue evidence="2">Whole body</tissue>
    </source>
</reference>
<sequence length="260" mass="29056">MSKIFNIVGFILLLDLNIGSDGKAYSIYCPLTTNPSGLGRTASGSVRCAEGTSEFIAQCFHEGSWISGHLSASHGKAYVVSEAEQIIEYDTYRTLTVPDYCDISWREPSGDLATAVIVDPSRPDDGYVTRGEAGMQSYCATYFQNKKNLLPTPGSPTINWESEILFSTYPPLQVKLVDIKYETSFIRESDSVTSVFGQEKLEIGQDLPISSQININHSKSFIENFTFFEDDFNWIGVEKEVPETRLQKFFKTTQCPLDQT</sequence>
<evidence type="ECO:0000313" key="2">
    <source>
        <dbReference type="EMBL" id="OXA47033.1"/>
    </source>
</evidence>
<accession>A0A226DP80</accession>
<proteinExistence type="predicted"/>
<organism evidence="2 3">
    <name type="scientific">Folsomia candida</name>
    <name type="common">Springtail</name>
    <dbReference type="NCBI Taxonomy" id="158441"/>
    <lineage>
        <taxon>Eukaryota</taxon>
        <taxon>Metazoa</taxon>
        <taxon>Ecdysozoa</taxon>
        <taxon>Arthropoda</taxon>
        <taxon>Hexapoda</taxon>
        <taxon>Collembola</taxon>
        <taxon>Entomobryomorpha</taxon>
        <taxon>Isotomoidea</taxon>
        <taxon>Isotomidae</taxon>
        <taxon>Proisotominae</taxon>
        <taxon>Folsomia</taxon>
    </lineage>
</organism>
<evidence type="ECO:0000313" key="3">
    <source>
        <dbReference type="Proteomes" id="UP000198287"/>
    </source>
</evidence>
<evidence type="ECO:0000256" key="1">
    <source>
        <dbReference type="SAM" id="SignalP"/>
    </source>
</evidence>
<keyword evidence="1" id="KW-0732">Signal</keyword>
<comment type="caution">
    <text evidence="2">The sequence shown here is derived from an EMBL/GenBank/DDBJ whole genome shotgun (WGS) entry which is preliminary data.</text>
</comment>
<feature type="chain" id="PRO_5012240245" evidence="1">
    <location>
        <begin position="25"/>
        <end position="260"/>
    </location>
</feature>
<dbReference type="Proteomes" id="UP000198287">
    <property type="component" value="Unassembled WGS sequence"/>
</dbReference>
<dbReference type="AlphaFoldDB" id="A0A226DP80"/>
<gene>
    <name evidence="2" type="ORF">Fcan01_18071</name>
</gene>
<dbReference type="EMBL" id="LNIX01000014">
    <property type="protein sequence ID" value="OXA47033.1"/>
    <property type="molecule type" value="Genomic_DNA"/>
</dbReference>
<name>A0A226DP80_FOLCA</name>
<keyword evidence="3" id="KW-1185">Reference proteome</keyword>
<protein>
    <submittedName>
        <fullName evidence="2">Uncharacterized protein</fullName>
    </submittedName>
</protein>